<dbReference type="AlphaFoldDB" id="A0A2V4C9Q1"/>
<protein>
    <submittedName>
        <fullName evidence="1">Uncharacterized protein</fullName>
    </submittedName>
</protein>
<comment type="caution">
    <text evidence="1">The sequence shown here is derived from an EMBL/GenBank/DDBJ whole genome shotgun (WGS) entry which is preliminary data.</text>
</comment>
<dbReference type="RefSeq" id="WP_110345706.1">
    <property type="nucleotide sequence ID" value="NZ_QJHL01000001.1"/>
</dbReference>
<keyword evidence="2" id="KW-1185">Reference proteome</keyword>
<dbReference type="OrthoDB" id="2023498at2"/>
<organism evidence="1 2">
    <name type="scientific">Flavobacterium hydrophilum</name>
    <dbReference type="NCBI Taxonomy" id="2211445"/>
    <lineage>
        <taxon>Bacteria</taxon>
        <taxon>Pseudomonadati</taxon>
        <taxon>Bacteroidota</taxon>
        <taxon>Flavobacteriia</taxon>
        <taxon>Flavobacteriales</taxon>
        <taxon>Flavobacteriaceae</taxon>
        <taxon>Flavobacterium</taxon>
    </lineage>
</organism>
<dbReference type="InterPro" id="IPR054274">
    <property type="entry name" value="DUF7005"/>
</dbReference>
<evidence type="ECO:0000313" key="1">
    <source>
        <dbReference type="EMBL" id="PXY46700.1"/>
    </source>
</evidence>
<accession>A0A2V4C9Q1</accession>
<dbReference type="Proteomes" id="UP000247681">
    <property type="component" value="Unassembled WGS sequence"/>
</dbReference>
<dbReference type="Pfam" id="PF22541">
    <property type="entry name" value="DUF7005"/>
    <property type="match status" value="1"/>
</dbReference>
<evidence type="ECO:0000313" key="2">
    <source>
        <dbReference type="Proteomes" id="UP000247681"/>
    </source>
</evidence>
<sequence length="371" mass="42996">MDNSVSLKVNQEFPFNLSHTLKEYLFNKFGKKQSFLEESNIEFWDDYSENNKNNNAFDLLKRCYPQLNFPIETGIEKTELYKDATLRGKKDFTNLSACLELTDPSSIKFEVNQCIAGKVPVLIVSNQDDFIKIIQSLLYKNNPVEIPVSMGAALINGINNWERINILKKDWLSKNPLGNWNQEFSTIIPNKSLYKDKLIILSTKPYSNVPAKQLGLTEDIWIKHSISIRKEHEFTHLYTLKRYGLASNNLHDELIADYIGIIKAIGYYDKNWMLNFMGLDEYPKYRRGGRLENYVQENRLTQQDFKQLIKIIKNAIDTIAIFDKKLGKLTSVKDERCRIEALCETGLTVLASQNDASILLDNYYEKFNTPL</sequence>
<reference evidence="1 2" key="1">
    <citation type="submission" date="2018-05" db="EMBL/GenBank/DDBJ databases">
        <title>Flavobacterium sp. strain IMCC34758, incomplete genome.</title>
        <authorList>
            <person name="Joung Y."/>
        </authorList>
    </citation>
    <scope>NUCLEOTIDE SEQUENCE [LARGE SCALE GENOMIC DNA]</scope>
    <source>
        <strain evidence="1 2">IMCC34758</strain>
    </source>
</reference>
<proteinExistence type="predicted"/>
<dbReference type="EMBL" id="QJHL01000001">
    <property type="protein sequence ID" value="PXY46700.1"/>
    <property type="molecule type" value="Genomic_DNA"/>
</dbReference>
<name>A0A2V4C9Q1_9FLAO</name>
<gene>
    <name evidence="1" type="ORF">DMB68_05925</name>
</gene>